<evidence type="ECO:0000313" key="1">
    <source>
        <dbReference type="EMBL" id="AYV82876.1"/>
    </source>
</evidence>
<name>A0A3G5A6J2_9VIRU</name>
<dbReference type="EMBL" id="MK072385">
    <property type="protein sequence ID" value="AYV82876.1"/>
    <property type="molecule type" value="Genomic_DNA"/>
</dbReference>
<sequence>MVKNCKNNNNVPHDEIMNRDCKPLFICCSPDLSDPSLPPHGSYQLIVNGSESIPINSTDHFTSTTNDCSTPPHETQINGRIVKINPLEITLADLRYTNLNCTLGVSHVNIPRIRFVDGISHYELRENRIEFTAHFDAVTGMINIHPPIL</sequence>
<proteinExistence type="predicted"/>
<protein>
    <submittedName>
        <fullName evidence="1">Uncharacterized protein</fullName>
    </submittedName>
</protein>
<reference evidence="1" key="1">
    <citation type="submission" date="2018-10" db="EMBL/GenBank/DDBJ databases">
        <title>Hidden diversity of soil giant viruses.</title>
        <authorList>
            <person name="Schulz F."/>
            <person name="Alteio L."/>
            <person name="Goudeau D."/>
            <person name="Ryan E.M."/>
            <person name="Malmstrom R.R."/>
            <person name="Blanchard J."/>
            <person name="Woyke T."/>
        </authorList>
    </citation>
    <scope>NUCLEOTIDE SEQUENCE</scope>
    <source>
        <strain evidence="1">HYV1</strain>
    </source>
</reference>
<organism evidence="1">
    <name type="scientific">Hyperionvirus sp</name>
    <dbReference type="NCBI Taxonomy" id="2487770"/>
    <lineage>
        <taxon>Viruses</taxon>
        <taxon>Varidnaviria</taxon>
        <taxon>Bamfordvirae</taxon>
        <taxon>Nucleocytoviricota</taxon>
        <taxon>Megaviricetes</taxon>
        <taxon>Imitervirales</taxon>
        <taxon>Mimiviridae</taxon>
        <taxon>Klosneuvirinae</taxon>
    </lineage>
</organism>
<accession>A0A3G5A6J2</accession>
<gene>
    <name evidence="1" type="ORF">Hyperionvirus3_22</name>
</gene>